<keyword evidence="7" id="KW-1185">Reference proteome</keyword>
<keyword evidence="2" id="KW-0442">Lipid degradation</keyword>
<feature type="active site" description="Charge relay system" evidence="3">
    <location>
        <position position="342"/>
    </location>
</feature>
<proteinExistence type="inferred from homology"/>
<dbReference type="GO" id="GO:0016788">
    <property type="term" value="F:hydrolase activity, acting on ester bonds"/>
    <property type="evidence" value="ECO:0007669"/>
    <property type="project" value="InterPro"/>
</dbReference>
<dbReference type="InterPro" id="IPR025483">
    <property type="entry name" value="Lipase_euk"/>
</dbReference>
<evidence type="ECO:0000313" key="7">
    <source>
        <dbReference type="Proteomes" id="UP001652621"/>
    </source>
</evidence>
<dbReference type="EnsemblMetazoa" id="MDOA005926-RB">
    <property type="protein sequence ID" value="MDOA005926-PB"/>
    <property type="gene ID" value="MDOA005926"/>
</dbReference>
<dbReference type="STRING" id="7370.A0A1I8MKL4"/>
<dbReference type="AlphaFoldDB" id="A0A1I8MKL4"/>
<dbReference type="GeneID" id="101897770"/>
<dbReference type="PANTHER" id="PTHR11005">
    <property type="entry name" value="LYSOSOMAL ACID LIPASE-RELATED"/>
    <property type="match status" value="1"/>
</dbReference>
<organism evidence="6">
    <name type="scientific">Musca domestica</name>
    <name type="common">House fly</name>
    <dbReference type="NCBI Taxonomy" id="7370"/>
    <lineage>
        <taxon>Eukaryota</taxon>
        <taxon>Metazoa</taxon>
        <taxon>Ecdysozoa</taxon>
        <taxon>Arthropoda</taxon>
        <taxon>Hexapoda</taxon>
        <taxon>Insecta</taxon>
        <taxon>Pterygota</taxon>
        <taxon>Neoptera</taxon>
        <taxon>Endopterygota</taxon>
        <taxon>Diptera</taxon>
        <taxon>Brachycera</taxon>
        <taxon>Muscomorpha</taxon>
        <taxon>Muscoidea</taxon>
        <taxon>Muscidae</taxon>
        <taxon>Musca</taxon>
    </lineage>
</organism>
<evidence type="ECO:0000313" key="8">
    <source>
        <dbReference type="RefSeq" id="XP_011294673.1"/>
    </source>
</evidence>
<feature type="active site" description="Charge relay system" evidence="3">
    <location>
        <position position="373"/>
    </location>
</feature>
<sequence length="418" mass="47078">MEVYIIVIAFFVGITGAQIVSGGQLEVNTCDRIQRHGYPCENHTVTTPDGYILTLFRLPHGCLEMSDKGEPRPAVLIMHCLLCSSDFFVLNGPNDGLPFMLADAGYDVWLGNARGNIYSQRHVNLSSLSEEFWDFSLDQIGLIDVPTKIDYILKTTSESKLHYIGFSQGTTVFMMLLSSQPSYGEKIKTAHLLGPGVYFCHLRSPPALLIQKFLGRPSGLANIIGTLPSQGFTGILRLLGSNVCKFPLFTELCIEILNLFSGWDSPYLNRTLLTDLLTSTPADGSNQQINQYMQFITKCEFKRYDYGAEGNLRKYGDSKPPIYDLKNIHLGEPIEFYFAVNDFFATPEDIHSLFDEIGMQGNWNRVKLKKYNHFDLVLSINVKTCINNCIVDKLLKYEGRPFNGTLCKCFRNKAFEEG</sequence>
<dbReference type="RefSeq" id="XP_011294673.1">
    <property type="nucleotide sequence ID" value="XM_011296371.2"/>
</dbReference>
<keyword evidence="2" id="KW-0443">Lipid metabolism</keyword>
<evidence type="ECO:0000256" key="2">
    <source>
        <dbReference type="PIRNR" id="PIRNR000862"/>
    </source>
</evidence>
<keyword evidence="4" id="KW-0732">Signal</keyword>
<feature type="chain" id="PRO_5044560487" description="Lipase" evidence="4">
    <location>
        <begin position="18"/>
        <end position="418"/>
    </location>
</feature>
<comment type="similarity">
    <text evidence="1 2">Belongs to the AB hydrolase superfamily. Lipase family.</text>
</comment>
<evidence type="ECO:0000256" key="1">
    <source>
        <dbReference type="ARBA" id="ARBA00010701"/>
    </source>
</evidence>
<feature type="signal peptide" evidence="4">
    <location>
        <begin position="1"/>
        <end position="17"/>
    </location>
</feature>
<dbReference type="PIRSF" id="PIRSF000862">
    <property type="entry name" value="Steryl_ester_lip"/>
    <property type="match status" value="1"/>
</dbReference>
<evidence type="ECO:0000313" key="6">
    <source>
        <dbReference type="EnsemblMetazoa" id="MDOA005926-PB"/>
    </source>
</evidence>
<dbReference type="InterPro" id="IPR006693">
    <property type="entry name" value="AB_hydrolase_lipase"/>
</dbReference>
<feature type="domain" description="Partial AB-hydrolase lipase" evidence="5">
    <location>
        <begin position="31"/>
        <end position="92"/>
    </location>
</feature>
<dbReference type="GO" id="GO:0016042">
    <property type="term" value="P:lipid catabolic process"/>
    <property type="evidence" value="ECO:0007669"/>
    <property type="project" value="UniProtKB-KW"/>
</dbReference>
<dbReference type="FunFam" id="3.40.50.1820:FF:000179">
    <property type="entry name" value="Lipase"/>
    <property type="match status" value="1"/>
</dbReference>
<dbReference type="VEuPathDB" id="VectorBase:MDOA005926"/>
<name>A0A1I8MKL4_MUSDO</name>
<accession>A0A1I8MKL4</accession>
<reference evidence="8" key="2">
    <citation type="submission" date="2025-04" db="UniProtKB">
        <authorList>
            <consortium name="RefSeq"/>
        </authorList>
    </citation>
    <scope>IDENTIFICATION</scope>
    <source>
        <strain evidence="8">Aabys</strain>
    </source>
</reference>
<dbReference type="VEuPathDB" id="VectorBase:MDOMA2_001935"/>
<evidence type="ECO:0000256" key="3">
    <source>
        <dbReference type="PIRSR" id="PIRSR000862-1"/>
    </source>
</evidence>
<reference evidence="6" key="1">
    <citation type="submission" date="2020-05" db="UniProtKB">
        <authorList>
            <consortium name="EnsemblMetazoa"/>
        </authorList>
    </citation>
    <scope>IDENTIFICATION</scope>
    <source>
        <strain evidence="6">Aabys</strain>
    </source>
</reference>
<dbReference type="Gene3D" id="3.40.50.1820">
    <property type="entry name" value="alpha/beta hydrolase"/>
    <property type="match status" value="1"/>
</dbReference>
<dbReference type="InterPro" id="IPR029058">
    <property type="entry name" value="AB_hydrolase_fold"/>
</dbReference>
<dbReference type="SUPFAM" id="SSF53474">
    <property type="entry name" value="alpha/beta-Hydrolases"/>
    <property type="match status" value="1"/>
</dbReference>
<protein>
    <recommendedName>
        <fullName evidence="2">Lipase</fullName>
    </recommendedName>
</protein>
<evidence type="ECO:0000256" key="4">
    <source>
        <dbReference type="SAM" id="SignalP"/>
    </source>
</evidence>
<dbReference type="KEGG" id="mde:101897770"/>
<evidence type="ECO:0000259" key="5">
    <source>
        <dbReference type="Pfam" id="PF04083"/>
    </source>
</evidence>
<dbReference type="Proteomes" id="UP001652621">
    <property type="component" value="Unplaced"/>
</dbReference>
<dbReference type="eggNOG" id="KOG2624">
    <property type="taxonomic scope" value="Eukaryota"/>
</dbReference>
<keyword evidence="2" id="KW-0378">Hydrolase</keyword>
<dbReference type="Pfam" id="PF04083">
    <property type="entry name" value="Abhydro_lipase"/>
    <property type="match status" value="1"/>
</dbReference>
<dbReference type="OrthoDB" id="9974421at2759"/>
<gene>
    <name evidence="6" type="primary">101897770</name>
    <name evidence="8" type="synonym">LOC101897770</name>
</gene>
<feature type="active site" description="Nucleophile" evidence="3">
    <location>
        <position position="167"/>
    </location>
</feature>